<dbReference type="SUPFAM" id="SSF53098">
    <property type="entry name" value="Ribonuclease H-like"/>
    <property type="match status" value="1"/>
</dbReference>
<dbReference type="PROSITE" id="PS50994">
    <property type="entry name" value="INTEGRASE"/>
    <property type="match status" value="1"/>
</dbReference>
<dbReference type="Pfam" id="PF01527">
    <property type="entry name" value="HTH_Tnp_1"/>
    <property type="match status" value="1"/>
</dbReference>
<dbReference type="GO" id="GO:0003677">
    <property type="term" value="F:DNA binding"/>
    <property type="evidence" value="ECO:0007669"/>
    <property type="project" value="InterPro"/>
</dbReference>
<dbReference type="SUPFAM" id="SSF46689">
    <property type="entry name" value="Homeodomain-like"/>
    <property type="match status" value="1"/>
</dbReference>
<feature type="domain" description="Integrase catalytic" evidence="2">
    <location>
        <begin position="210"/>
        <end position="372"/>
    </location>
</feature>
<comment type="function">
    <text evidence="1">Involved in the transposition of the insertion sequence.</text>
</comment>
<dbReference type="GO" id="GO:0015074">
    <property type="term" value="P:DNA integration"/>
    <property type="evidence" value="ECO:0007669"/>
    <property type="project" value="InterPro"/>
</dbReference>
<dbReference type="InterPro" id="IPR009057">
    <property type="entry name" value="Homeodomain-like_sf"/>
</dbReference>
<evidence type="ECO:0000313" key="3">
    <source>
        <dbReference type="EMBL" id="MBC3516177.1"/>
    </source>
</evidence>
<dbReference type="Gene3D" id="3.30.420.10">
    <property type="entry name" value="Ribonuclease H-like superfamily/Ribonuclease H"/>
    <property type="match status" value="1"/>
</dbReference>
<dbReference type="AlphaFoldDB" id="A0A8J6INM8"/>
<dbReference type="Pfam" id="PF13333">
    <property type="entry name" value="rve_2"/>
    <property type="match status" value="1"/>
</dbReference>
<dbReference type="NCBIfam" id="NF033516">
    <property type="entry name" value="transpos_IS3"/>
    <property type="match status" value="1"/>
</dbReference>
<dbReference type="Proteomes" id="UP000597668">
    <property type="component" value="Unassembled WGS sequence"/>
</dbReference>
<dbReference type="RefSeq" id="WP_186487928.1">
    <property type="nucleotide sequence ID" value="NZ_JACOGI010000001.1"/>
</dbReference>
<dbReference type="InterPro" id="IPR036397">
    <property type="entry name" value="RNaseH_sf"/>
</dbReference>
<proteinExistence type="predicted"/>
<dbReference type="InterPro" id="IPR012337">
    <property type="entry name" value="RNaseH-like_sf"/>
</dbReference>
<dbReference type="EMBL" id="JACOGI010000001">
    <property type="protein sequence ID" value="MBC3516177.1"/>
    <property type="molecule type" value="Genomic_DNA"/>
</dbReference>
<protein>
    <submittedName>
        <fullName evidence="3">IS3 family transposase</fullName>
    </submittedName>
</protein>
<reference evidence="3" key="1">
    <citation type="submission" date="2020-08" db="EMBL/GenBank/DDBJ databases">
        <authorList>
            <person name="Liu C."/>
            <person name="Sun Q."/>
        </authorList>
    </citation>
    <scope>NUCLEOTIDE SEQUENCE</scope>
    <source>
        <strain evidence="3">NSJ-65</strain>
    </source>
</reference>
<dbReference type="GO" id="GO:0006313">
    <property type="term" value="P:DNA transposition"/>
    <property type="evidence" value="ECO:0007669"/>
    <property type="project" value="InterPro"/>
</dbReference>
<dbReference type="InterPro" id="IPR001584">
    <property type="entry name" value="Integrase_cat-core"/>
</dbReference>
<dbReference type="Pfam" id="PF13276">
    <property type="entry name" value="HTH_21"/>
    <property type="match status" value="1"/>
</dbReference>
<dbReference type="InterPro" id="IPR050900">
    <property type="entry name" value="Transposase_IS3/IS150/IS904"/>
</dbReference>
<evidence type="ECO:0000313" key="4">
    <source>
        <dbReference type="Proteomes" id="UP000597668"/>
    </source>
</evidence>
<sequence length="381" mass="44601">MKYTKEEKIAFVKRYQDGETVISICNESKIPRSTFYHWMQEYQQTVTNTGTVVTPQEFLYLKRRISKLEDMIQVLKTVSCTVSSPLQEKLKAMESLYGQFSVHTLCDALEVSRGTFYNHIFRNKKGDTLAAKRRAELKTQIQSIYDDSGQIYGAGKITAILQNQGVKTSKKYVSQLMKELGISSVSTTAKKEYKKWEKGQNRNFLQQQFQTERPNQVWVSDITVFKFHNKYYYLCVIIDLFSRKVISYRISHKSSTQLLTKTFKQAYADRQPKAELMFHSDRGTQYMSHTFVHLLEDFGVEQSFSRTACPHDNAVSEAFFSVLKKEELYRRHYTSETDMIKGIARFIAFYNTERPHSTLKYKTPEQAEQDYWIKEKESSSM</sequence>
<dbReference type="Pfam" id="PF00665">
    <property type="entry name" value="rve"/>
    <property type="match status" value="1"/>
</dbReference>
<comment type="caution">
    <text evidence="3">The sequence shown here is derived from an EMBL/GenBank/DDBJ whole genome shotgun (WGS) entry which is preliminary data.</text>
</comment>
<organism evidence="3 4">
    <name type="scientific">Neobittarella massiliensis</name>
    <name type="common">ex Bilen et al. 2018</name>
    <dbReference type="NCBI Taxonomy" id="2041842"/>
    <lineage>
        <taxon>Bacteria</taxon>
        <taxon>Bacillati</taxon>
        <taxon>Bacillota</taxon>
        <taxon>Clostridia</taxon>
        <taxon>Eubacteriales</taxon>
        <taxon>Oscillospiraceae</taxon>
        <taxon>Neobittarella (ex Bilen et al. 2018)</taxon>
    </lineage>
</organism>
<dbReference type="Gene3D" id="1.10.10.10">
    <property type="entry name" value="Winged helix-like DNA-binding domain superfamily/Winged helix DNA-binding domain"/>
    <property type="match status" value="1"/>
</dbReference>
<dbReference type="InterPro" id="IPR048020">
    <property type="entry name" value="Transpos_IS3"/>
</dbReference>
<gene>
    <name evidence="3" type="ORF">H8K20_07190</name>
</gene>
<evidence type="ECO:0000256" key="1">
    <source>
        <dbReference type="ARBA" id="ARBA00002286"/>
    </source>
</evidence>
<accession>A0A8J6INM8</accession>
<dbReference type="PANTHER" id="PTHR46889">
    <property type="entry name" value="TRANSPOSASE INSF FOR INSERTION SEQUENCE IS3B-RELATED"/>
    <property type="match status" value="1"/>
</dbReference>
<dbReference type="GO" id="GO:0004803">
    <property type="term" value="F:transposase activity"/>
    <property type="evidence" value="ECO:0007669"/>
    <property type="project" value="InterPro"/>
</dbReference>
<evidence type="ECO:0000259" key="2">
    <source>
        <dbReference type="PROSITE" id="PS50994"/>
    </source>
</evidence>
<dbReference type="InterPro" id="IPR036388">
    <property type="entry name" value="WH-like_DNA-bd_sf"/>
</dbReference>
<dbReference type="InterPro" id="IPR002514">
    <property type="entry name" value="Transposase_8"/>
</dbReference>
<name>A0A8J6INM8_9FIRM</name>
<dbReference type="InterPro" id="IPR025948">
    <property type="entry name" value="HTH-like_dom"/>
</dbReference>
<keyword evidence="4" id="KW-1185">Reference proteome</keyword>